<dbReference type="EMBL" id="JARYGX010000017">
    <property type="protein sequence ID" value="MDH7453068.1"/>
    <property type="molecule type" value="Genomic_DNA"/>
</dbReference>
<comment type="caution">
    <text evidence="1">The sequence shown here is derived from an EMBL/GenBank/DDBJ whole genome shotgun (WGS) entry which is preliminary data.</text>
</comment>
<evidence type="ECO:0000313" key="1">
    <source>
        <dbReference type="EMBL" id="MDH7453068.1"/>
    </source>
</evidence>
<sequence length="59" mass="6092">MQSKPCLDALHQRPVFMAAMSNVPTIAALRTAAPAQAVAIATITTTGTIGAGVRTRVQD</sequence>
<gene>
    <name evidence="1" type="ORF">QF205_08260</name>
</gene>
<proteinExistence type="predicted"/>
<evidence type="ECO:0000313" key="2">
    <source>
        <dbReference type="Proteomes" id="UP001160550"/>
    </source>
</evidence>
<reference evidence="1" key="2">
    <citation type="submission" date="2023-04" db="EMBL/GenBank/DDBJ databases">
        <authorList>
            <person name="Sun J.-Q."/>
        </authorList>
    </citation>
    <scope>NUCLEOTIDE SEQUENCE</scope>
    <source>
        <strain evidence="1">CC-YY355</strain>
    </source>
</reference>
<reference evidence="1" key="1">
    <citation type="journal article" date="2007" name="Int. J. Syst. Evol. Microbiol.">
        <title>Luteimonas composti sp. nov., a moderately thermophilic bacterium isolated from food waste.</title>
        <authorList>
            <person name="Young C.C."/>
            <person name="Kampfer P."/>
            <person name="Chen W.M."/>
            <person name="Yen W.S."/>
            <person name="Arun A.B."/>
            <person name="Lai W.A."/>
            <person name="Shen F.T."/>
            <person name="Rekha P.D."/>
            <person name="Lin K.Y."/>
            <person name="Chou J.H."/>
        </authorList>
    </citation>
    <scope>NUCLEOTIDE SEQUENCE</scope>
    <source>
        <strain evidence="1">CC-YY355</strain>
    </source>
</reference>
<dbReference type="Proteomes" id="UP001160550">
    <property type="component" value="Unassembled WGS sequence"/>
</dbReference>
<dbReference type="RefSeq" id="WP_280942281.1">
    <property type="nucleotide sequence ID" value="NZ_JARYGX010000017.1"/>
</dbReference>
<keyword evidence="2" id="KW-1185">Reference proteome</keyword>
<organism evidence="1 2">
    <name type="scientific">Luteimonas composti</name>
    <dbReference type="NCBI Taxonomy" id="398257"/>
    <lineage>
        <taxon>Bacteria</taxon>
        <taxon>Pseudomonadati</taxon>
        <taxon>Pseudomonadota</taxon>
        <taxon>Gammaproteobacteria</taxon>
        <taxon>Lysobacterales</taxon>
        <taxon>Lysobacteraceae</taxon>
        <taxon>Luteimonas</taxon>
    </lineage>
</organism>
<accession>A0ABT6MR42</accession>
<name>A0ABT6MR42_9GAMM</name>
<protein>
    <submittedName>
        <fullName evidence="1">Uncharacterized protein</fullName>
    </submittedName>
</protein>